<evidence type="ECO:0000313" key="2">
    <source>
        <dbReference type="Proteomes" id="UP000029507"/>
    </source>
</evidence>
<protein>
    <submittedName>
        <fullName evidence="1">Uncharacterized protein</fullName>
    </submittedName>
</protein>
<evidence type="ECO:0000313" key="1">
    <source>
        <dbReference type="EMBL" id="AIQ63903.1"/>
    </source>
</evidence>
<sequence length="64" mass="7200">MVGGVRIKKLQKELIVTVRFVDKDGNVIYNSMEEAFSKMKQTQQNNLLALIKTAVTGIKHVPVK</sequence>
<dbReference type="KEGG" id="pste:PSTEL_13240"/>
<accession>A0A089LXG6</accession>
<organism evidence="1 2">
    <name type="scientific">Paenibacillus stellifer</name>
    <dbReference type="NCBI Taxonomy" id="169760"/>
    <lineage>
        <taxon>Bacteria</taxon>
        <taxon>Bacillati</taxon>
        <taxon>Bacillota</taxon>
        <taxon>Bacilli</taxon>
        <taxon>Bacillales</taxon>
        <taxon>Paenibacillaceae</taxon>
        <taxon>Paenibacillus</taxon>
    </lineage>
</organism>
<dbReference type="OrthoDB" id="9760225at2"/>
<dbReference type="RefSeq" id="WP_038695788.1">
    <property type="nucleotide sequence ID" value="NZ_CP009286.1"/>
</dbReference>
<reference evidence="1 2" key="1">
    <citation type="submission" date="2014-08" db="EMBL/GenBank/DDBJ databases">
        <title>Comparative genomics of the Paenibacillus odorifer group.</title>
        <authorList>
            <person name="den Bakker H.C."/>
            <person name="Tsai Y.-C."/>
            <person name="Martin N."/>
            <person name="Korlach J."/>
            <person name="Wiedmann M."/>
        </authorList>
    </citation>
    <scope>NUCLEOTIDE SEQUENCE [LARGE SCALE GENOMIC DNA]</scope>
    <source>
        <strain evidence="1 2">DSM 14472</strain>
    </source>
</reference>
<dbReference type="STRING" id="169760.PSTEL_13240"/>
<dbReference type="EMBL" id="CP009286">
    <property type="protein sequence ID" value="AIQ63903.1"/>
    <property type="molecule type" value="Genomic_DNA"/>
</dbReference>
<keyword evidence="2" id="KW-1185">Reference proteome</keyword>
<gene>
    <name evidence="1" type="ORF">PSTEL_13240</name>
</gene>
<name>A0A089LXG6_9BACL</name>
<dbReference type="Proteomes" id="UP000029507">
    <property type="component" value="Chromosome"/>
</dbReference>
<dbReference type="HOGENOM" id="CLU_2863664_0_0_9"/>
<dbReference type="AlphaFoldDB" id="A0A089LXG6"/>
<proteinExistence type="predicted"/>